<reference evidence="3 4" key="1">
    <citation type="submission" date="2016-10" db="EMBL/GenBank/DDBJ databases">
        <authorList>
            <person name="de Groot N.N."/>
        </authorList>
    </citation>
    <scope>NUCLEOTIDE SEQUENCE [LARGE SCALE GENOMIC DNA]</scope>
    <source>
        <strain evidence="3 4">CGMCC 4.6945</strain>
    </source>
</reference>
<name>A0A1I0YQA1_9CELL</name>
<dbReference type="STRING" id="988821.SAMN05421867_10848"/>
<feature type="domain" description="Heparan-alpha-glucosaminide N-acetyltransferase catalytic" evidence="2">
    <location>
        <begin position="3"/>
        <end position="184"/>
    </location>
</feature>
<feature type="transmembrane region" description="Helical" evidence="1">
    <location>
        <begin position="227"/>
        <end position="247"/>
    </location>
</feature>
<evidence type="ECO:0000313" key="3">
    <source>
        <dbReference type="EMBL" id="SFB14640.1"/>
    </source>
</evidence>
<keyword evidence="1" id="KW-0472">Membrane</keyword>
<keyword evidence="1" id="KW-0812">Transmembrane</keyword>
<feature type="transmembrane region" description="Helical" evidence="1">
    <location>
        <begin position="158"/>
        <end position="176"/>
    </location>
</feature>
<organism evidence="3 4">
    <name type="scientific">Cellulomonas marina</name>
    <dbReference type="NCBI Taxonomy" id="988821"/>
    <lineage>
        <taxon>Bacteria</taxon>
        <taxon>Bacillati</taxon>
        <taxon>Actinomycetota</taxon>
        <taxon>Actinomycetes</taxon>
        <taxon>Micrococcales</taxon>
        <taxon>Cellulomonadaceae</taxon>
        <taxon>Cellulomonas</taxon>
    </lineage>
</organism>
<dbReference type="Proteomes" id="UP000199012">
    <property type="component" value="Unassembled WGS sequence"/>
</dbReference>
<keyword evidence="4" id="KW-1185">Reference proteome</keyword>
<feature type="transmembrane region" description="Helical" evidence="1">
    <location>
        <begin position="254"/>
        <end position="279"/>
    </location>
</feature>
<protein>
    <recommendedName>
        <fullName evidence="2">Heparan-alpha-glucosaminide N-acetyltransferase catalytic domain-containing protein</fullName>
    </recommendedName>
</protein>
<feature type="transmembrane region" description="Helical" evidence="1">
    <location>
        <begin position="291"/>
        <end position="310"/>
    </location>
</feature>
<evidence type="ECO:0000259" key="2">
    <source>
        <dbReference type="Pfam" id="PF07786"/>
    </source>
</evidence>
<dbReference type="InterPro" id="IPR012429">
    <property type="entry name" value="HGSNAT_cat"/>
</dbReference>
<evidence type="ECO:0000313" key="4">
    <source>
        <dbReference type="Proteomes" id="UP000199012"/>
    </source>
</evidence>
<keyword evidence="1" id="KW-1133">Transmembrane helix</keyword>
<dbReference type="AlphaFoldDB" id="A0A1I0YQA1"/>
<feature type="transmembrane region" description="Helical" evidence="1">
    <location>
        <begin position="41"/>
        <end position="58"/>
    </location>
</feature>
<gene>
    <name evidence="3" type="ORF">SAMN05421867_10848</name>
</gene>
<dbReference type="Pfam" id="PF07786">
    <property type="entry name" value="HGSNAT_cat"/>
    <property type="match status" value="1"/>
</dbReference>
<feature type="transmembrane region" description="Helical" evidence="1">
    <location>
        <begin position="188"/>
        <end position="207"/>
    </location>
</feature>
<evidence type="ECO:0000256" key="1">
    <source>
        <dbReference type="SAM" id="Phobius"/>
    </source>
</evidence>
<accession>A0A1I0YQA1</accession>
<sequence>MGVDLARGVAVLGMVTAHVGPDGDGLLPWGDLLQLADGRSAALFVVLAGLGLALLSGGDRLPDGVDLVRARVRVLVRAVLLVGLGQLLVLLGTPVVVILGTYGALFVLGAAALRLPPPALLAAAAGTALVGPLLREAFSPLSTGGASPATLWDVLVGPYYPAVTWAAYLLVGLALGRTDLRAPGARRRLAVAGLVLVVVGHGGSWVAERVLGLPTALVTTEPHSSTTAEVVGNTGAALLVLAGCLVVAARAPRLVAPVVATGALSLTAYSGHLVVIAALGPDAVWEPTTGTWLALSLGVVAACWAWWATLGRGPLETVLHRVSVRAADVRPRSEAPARPPTLGR</sequence>
<proteinExistence type="predicted"/>
<dbReference type="EMBL" id="FOKA01000008">
    <property type="protein sequence ID" value="SFB14640.1"/>
    <property type="molecule type" value="Genomic_DNA"/>
</dbReference>